<reference evidence="10 11" key="1">
    <citation type="submission" date="2023-09" db="EMBL/GenBank/DDBJ databases">
        <title>Xinfangfangia sedmenti sp. nov., isolated the sedment.</title>
        <authorList>
            <person name="Xu L."/>
        </authorList>
    </citation>
    <scope>NUCLEOTIDE SEQUENCE [LARGE SCALE GENOMIC DNA]</scope>
    <source>
        <strain evidence="10 11">LG-4</strain>
    </source>
</reference>
<proteinExistence type="predicted"/>
<keyword evidence="4 10" id="KW-0808">Transferase</keyword>
<evidence type="ECO:0000313" key="11">
    <source>
        <dbReference type="Proteomes" id="UP001247754"/>
    </source>
</evidence>
<dbReference type="RefSeq" id="WP_310458448.1">
    <property type="nucleotide sequence ID" value="NZ_JAVKPH010000023.1"/>
</dbReference>
<feature type="transmembrane region" description="Helical" evidence="8">
    <location>
        <begin position="262"/>
        <end position="283"/>
    </location>
</feature>
<evidence type="ECO:0000256" key="8">
    <source>
        <dbReference type="SAM" id="Phobius"/>
    </source>
</evidence>
<comment type="caution">
    <text evidence="10">The sequence shown here is derived from an EMBL/GenBank/DDBJ whole genome shotgun (WGS) entry which is preliminary data.</text>
</comment>
<feature type="transmembrane region" description="Helical" evidence="8">
    <location>
        <begin position="418"/>
        <end position="442"/>
    </location>
</feature>
<feature type="transmembrane region" description="Helical" evidence="8">
    <location>
        <begin position="394"/>
        <end position="411"/>
    </location>
</feature>
<evidence type="ECO:0000256" key="6">
    <source>
        <dbReference type="ARBA" id="ARBA00022989"/>
    </source>
</evidence>
<evidence type="ECO:0000256" key="3">
    <source>
        <dbReference type="ARBA" id="ARBA00022676"/>
    </source>
</evidence>
<keyword evidence="5 8" id="KW-0812">Transmembrane</keyword>
<feature type="transmembrane region" description="Helical" evidence="8">
    <location>
        <begin position="64"/>
        <end position="82"/>
    </location>
</feature>
<feature type="domain" description="Glycosyltransferase RgtA/B/C/D-like" evidence="9">
    <location>
        <begin position="60"/>
        <end position="225"/>
    </location>
</feature>
<keyword evidence="7 8" id="KW-0472">Membrane</keyword>
<evidence type="ECO:0000256" key="4">
    <source>
        <dbReference type="ARBA" id="ARBA00022679"/>
    </source>
</evidence>
<protein>
    <submittedName>
        <fullName evidence="10">Glycosyltransferase family 39 protein</fullName>
        <ecNumber evidence="10">2.4.-.-</ecNumber>
    </submittedName>
</protein>
<feature type="transmembrane region" description="Helical" evidence="8">
    <location>
        <begin position="162"/>
        <end position="179"/>
    </location>
</feature>
<evidence type="ECO:0000256" key="7">
    <source>
        <dbReference type="ARBA" id="ARBA00023136"/>
    </source>
</evidence>
<evidence type="ECO:0000259" key="9">
    <source>
        <dbReference type="Pfam" id="PF13231"/>
    </source>
</evidence>
<feature type="transmembrane region" description="Helical" evidence="8">
    <location>
        <begin position="185"/>
        <end position="201"/>
    </location>
</feature>
<gene>
    <name evidence="10" type="ORF">RGD00_16815</name>
</gene>
<sequence>MIRRNPVAFAVICFLLTAALGILLRPLTPIDETRYLAVAWEMHLSGDWLVPSKNFAPYSDKPPLLFWAINLVWLVTGVSEFAARMVGPLFCGAAMWLTAILASRLWPEDRDVGGRAALALAGLSIFVVAGSLTMFDAPLAVTVLAGLICLHAAARHAEAGRFGFRPWAGFGAALALGVLTKGPVILFHLLPAALLLPIWSADRLPWRGLPLRLGFGLAAGLALVALWLVPAAITGGEEYRAAILWHQSAGRLTESFAHARPWWFFLAILPLMTFPLAWTPTLWRAAGKARWRTDPGLRLCLIWTGSALLLFSLTSGKQVHYLVPELPALALIAARLLRDSPLFEPLSARSQAAAQLNFMPAVLALGALAAIAALAGIGALPLGDLAPLFTPRSALLAWALLIIALCWLVVLKPHLPGAMLLSLGGLLATNILIGVTDIATVYSTHPTAAAISRERPDGLAYVGATYHAEFNFAARLTQPVATPADNEELARWIADHPDGLVLGRRGTVEPSWTPQETISFRGRDLGLWRVADAPNPLRSDE</sequence>
<feature type="transmembrane region" description="Helical" evidence="8">
    <location>
        <begin position="118"/>
        <end position="150"/>
    </location>
</feature>
<feature type="transmembrane region" description="Helical" evidence="8">
    <location>
        <begin position="358"/>
        <end position="382"/>
    </location>
</feature>
<evidence type="ECO:0000256" key="5">
    <source>
        <dbReference type="ARBA" id="ARBA00022692"/>
    </source>
</evidence>
<accession>A0ABU1FCE8</accession>
<evidence type="ECO:0000256" key="1">
    <source>
        <dbReference type="ARBA" id="ARBA00004651"/>
    </source>
</evidence>
<dbReference type="Pfam" id="PF13231">
    <property type="entry name" value="PMT_2"/>
    <property type="match status" value="1"/>
</dbReference>
<keyword evidence="6 8" id="KW-1133">Transmembrane helix</keyword>
<feature type="transmembrane region" description="Helical" evidence="8">
    <location>
        <begin position="89"/>
        <end position="106"/>
    </location>
</feature>
<dbReference type="Proteomes" id="UP001247754">
    <property type="component" value="Unassembled WGS sequence"/>
</dbReference>
<dbReference type="EC" id="2.4.-.-" evidence="10"/>
<evidence type="ECO:0000256" key="2">
    <source>
        <dbReference type="ARBA" id="ARBA00022475"/>
    </source>
</evidence>
<keyword evidence="2" id="KW-1003">Cell membrane</keyword>
<keyword evidence="3 10" id="KW-0328">Glycosyltransferase</keyword>
<dbReference type="EMBL" id="JAVKPH010000023">
    <property type="protein sequence ID" value="MDR5654278.1"/>
    <property type="molecule type" value="Genomic_DNA"/>
</dbReference>
<dbReference type="PANTHER" id="PTHR33908:SF3">
    <property type="entry name" value="UNDECAPRENYL PHOSPHATE-ALPHA-4-AMINO-4-DEOXY-L-ARABINOSE ARABINOSYL TRANSFERASE"/>
    <property type="match status" value="1"/>
</dbReference>
<dbReference type="InterPro" id="IPR038731">
    <property type="entry name" value="RgtA/B/C-like"/>
</dbReference>
<evidence type="ECO:0000313" key="10">
    <source>
        <dbReference type="EMBL" id="MDR5654278.1"/>
    </source>
</evidence>
<feature type="transmembrane region" description="Helical" evidence="8">
    <location>
        <begin position="213"/>
        <end position="233"/>
    </location>
</feature>
<comment type="subcellular location">
    <subcellularLocation>
        <location evidence="1">Cell membrane</location>
        <topology evidence="1">Multi-pass membrane protein</topology>
    </subcellularLocation>
</comment>
<dbReference type="InterPro" id="IPR050297">
    <property type="entry name" value="LipidA_mod_glycosyltrf_83"/>
</dbReference>
<name>A0ABU1FCE8_9RHOB</name>
<dbReference type="PANTHER" id="PTHR33908">
    <property type="entry name" value="MANNOSYLTRANSFERASE YKCB-RELATED"/>
    <property type="match status" value="1"/>
</dbReference>
<dbReference type="GO" id="GO:0016757">
    <property type="term" value="F:glycosyltransferase activity"/>
    <property type="evidence" value="ECO:0007669"/>
    <property type="project" value="UniProtKB-KW"/>
</dbReference>
<organism evidence="10 11">
    <name type="scientific">Ruixingdingia sedimenti</name>
    <dbReference type="NCBI Taxonomy" id="3073604"/>
    <lineage>
        <taxon>Bacteria</taxon>
        <taxon>Pseudomonadati</taxon>
        <taxon>Pseudomonadota</taxon>
        <taxon>Alphaproteobacteria</taxon>
        <taxon>Rhodobacterales</taxon>
        <taxon>Paracoccaceae</taxon>
        <taxon>Ruixingdingia</taxon>
    </lineage>
</organism>
<keyword evidence="11" id="KW-1185">Reference proteome</keyword>